<dbReference type="SUPFAM" id="SSF102114">
    <property type="entry name" value="Radical SAM enzymes"/>
    <property type="match status" value="1"/>
</dbReference>
<dbReference type="RefSeq" id="WP_073363165.1">
    <property type="nucleotide sequence ID" value="NZ_FQVQ01000007.1"/>
</dbReference>
<dbReference type="InterPro" id="IPR058240">
    <property type="entry name" value="rSAM_sf"/>
</dbReference>
<comment type="caution">
    <text evidence="8">Lacks conserved residue(s) required for the propagation of feature annotation.</text>
</comment>
<keyword evidence="7 8" id="KW-0456">Lyase</keyword>
<organism evidence="10 11">
    <name type="scientific">Flavobacterium fontis</name>
    <dbReference type="NCBI Taxonomy" id="1124188"/>
    <lineage>
        <taxon>Bacteria</taxon>
        <taxon>Pseudomonadati</taxon>
        <taxon>Bacteroidota</taxon>
        <taxon>Flavobacteriia</taxon>
        <taxon>Flavobacteriales</taxon>
        <taxon>Flavobacteriaceae</taxon>
        <taxon>Flavobacterium</taxon>
    </lineage>
</organism>
<feature type="binding site" evidence="8">
    <location>
        <begin position="127"/>
        <end position="129"/>
    </location>
    <ligand>
        <name>S-adenosyl-L-methionine</name>
        <dbReference type="ChEBI" id="CHEBI:59789"/>
    </ligand>
</feature>
<accession>A0A1M5B606</accession>
<dbReference type="InterPro" id="IPR024924">
    <property type="entry name" value="7-CO-7-deazaguanine_synth-like"/>
</dbReference>
<dbReference type="AlphaFoldDB" id="A0A1M5B606"/>
<comment type="function">
    <text evidence="8">Catalyzes the complex heterocyclic radical-mediated conversion of 6-carboxy-5,6,7,8-tetrahydropterin (CPH4) to 7-carboxy-7-deazaguanine (CDG), a step common to the biosynthetic pathways of all 7-deazapurine-containing compounds.</text>
</comment>
<feature type="binding site" evidence="8">
    <location>
        <position position="48"/>
    </location>
    <ligand>
        <name>[4Fe-4S] cluster</name>
        <dbReference type="ChEBI" id="CHEBI:49883"/>
        <note>4Fe-4S-S-AdoMet</note>
    </ligand>
</feature>
<evidence type="ECO:0000256" key="6">
    <source>
        <dbReference type="ARBA" id="ARBA00023014"/>
    </source>
</evidence>
<sequence length="210" mass="23937">MLTQEVQKAVDRGELLPLMEEFYTIQGEGFHTGTAAYFIRIGGCDVGCHWCDVKESWNADLHPPTAVEHIVANAQKYADTVVVTGGEPLTWDMTLLTASLKEAQLRVHIETSGSYPVTGHWDWFCLSPKKNRLPVPEAYQAADELKVIIHNKHDFIFAEEQAALVNPKAILFLQPEWSKREQMTPLIVEYVMQHPKWRVSLQTHKYLNIP</sequence>
<comment type="similarity">
    <text evidence="8">Belongs to the radical SAM superfamily. 7-carboxy-7-deazaguanine synthase family.</text>
</comment>
<reference evidence="10 11" key="1">
    <citation type="submission" date="2016-11" db="EMBL/GenBank/DDBJ databases">
        <authorList>
            <person name="Jaros S."/>
            <person name="Januszkiewicz K."/>
            <person name="Wedrychowicz H."/>
        </authorList>
    </citation>
    <scope>NUCLEOTIDE SEQUENCE [LARGE SCALE GENOMIC DNA]</scope>
    <source>
        <strain evidence="10 11">DSM 25660</strain>
    </source>
</reference>
<dbReference type="OrthoDB" id="9792276at2"/>
<dbReference type="GO" id="GO:0051539">
    <property type="term" value="F:4 iron, 4 sulfur cluster binding"/>
    <property type="evidence" value="ECO:0007669"/>
    <property type="project" value="UniProtKB-UniRule"/>
</dbReference>
<keyword evidence="2 8" id="KW-0949">S-adenosyl-L-methionine</keyword>
<feature type="binding site" evidence="8">
    <location>
        <position position="40"/>
    </location>
    <ligand>
        <name>substrate</name>
    </ligand>
</feature>
<protein>
    <recommendedName>
        <fullName evidence="8">7-carboxy-7-deazaguanine synthase</fullName>
        <shortName evidence="8">CDG synthase</shortName>
        <ecNumber evidence="8">4.3.99.3</ecNumber>
    </recommendedName>
    <alternativeName>
        <fullName evidence="8">Queuosine biosynthesis protein QueE</fullName>
    </alternativeName>
</protein>
<dbReference type="GO" id="GO:0008616">
    <property type="term" value="P:tRNA queuosine(34) biosynthetic process"/>
    <property type="evidence" value="ECO:0007669"/>
    <property type="project" value="UniProtKB-UniRule"/>
</dbReference>
<feature type="binding site" evidence="8">
    <location>
        <begin position="25"/>
        <end position="27"/>
    </location>
    <ligand>
        <name>substrate</name>
    </ligand>
</feature>
<proteinExistence type="inferred from homology"/>
<evidence type="ECO:0000256" key="1">
    <source>
        <dbReference type="ARBA" id="ARBA00022485"/>
    </source>
</evidence>
<keyword evidence="8" id="KW-0671">Queuosine biosynthesis</keyword>
<dbReference type="UniPathway" id="UPA00391"/>
<comment type="cofactor">
    <cofactor evidence="8">
        <name>[4Fe-4S] cluster</name>
        <dbReference type="ChEBI" id="CHEBI:49883"/>
    </cofactor>
    <text evidence="8">Binds 1 [4Fe-4S] cluster. The cluster is coordinated with 3 cysteines and an exchangeable S-adenosyl-L-methionine.</text>
</comment>
<keyword evidence="3 8" id="KW-0479">Metal-binding</keyword>
<dbReference type="InterPro" id="IPR007197">
    <property type="entry name" value="rSAM"/>
</dbReference>
<dbReference type="EMBL" id="FQVQ01000007">
    <property type="protein sequence ID" value="SHF37981.1"/>
    <property type="molecule type" value="Genomic_DNA"/>
</dbReference>
<feature type="binding site" evidence="8">
    <location>
        <position position="84"/>
    </location>
    <ligand>
        <name>substrate</name>
    </ligand>
</feature>
<feature type="binding site" evidence="8">
    <location>
        <position position="210"/>
    </location>
    <ligand>
        <name>substrate</name>
    </ligand>
</feature>
<dbReference type="EC" id="4.3.99.3" evidence="8"/>
<comment type="pathway">
    <text evidence="8">Purine metabolism; 7-cyano-7-deazaguanine biosynthesis.</text>
</comment>
<evidence type="ECO:0000256" key="3">
    <source>
        <dbReference type="ARBA" id="ARBA00022723"/>
    </source>
</evidence>
<comment type="catalytic activity">
    <reaction evidence="8">
        <text>6-carboxy-5,6,7,8-tetrahydropterin + H(+) = 7-carboxy-7-carbaguanine + NH4(+)</text>
        <dbReference type="Rhea" id="RHEA:27974"/>
        <dbReference type="ChEBI" id="CHEBI:15378"/>
        <dbReference type="ChEBI" id="CHEBI:28938"/>
        <dbReference type="ChEBI" id="CHEBI:61032"/>
        <dbReference type="ChEBI" id="CHEBI:61036"/>
        <dbReference type="EC" id="4.3.99.3"/>
    </reaction>
</comment>
<evidence type="ECO:0000259" key="9">
    <source>
        <dbReference type="PROSITE" id="PS51918"/>
    </source>
</evidence>
<dbReference type="PIRSF" id="PIRSF000370">
    <property type="entry name" value="QueE"/>
    <property type="match status" value="1"/>
</dbReference>
<keyword evidence="1 8" id="KW-0004">4Fe-4S</keyword>
<comment type="subunit">
    <text evidence="8">Homodimer.</text>
</comment>
<dbReference type="Gene3D" id="3.20.20.70">
    <property type="entry name" value="Aldolase class I"/>
    <property type="match status" value="1"/>
</dbReference>
<feature type="binding site" evidence="8">
    <location>
        <begin position="50"/>
        <end position="52"/>
    </location>
    <ligand>
        <name>S-adenosyl-L-methionine</name>
        <dbReference type="ChEBI" id="CHEBI:59789"/>
    </ligand>
</feature>
<feature type="binding site" evidence="8">
    <location>
        <position position="51"/>
    </location>
    <ligand>
        <name>[4Fe-4S] cluster</name>
        <dbReference type="ChEBI" id="CHEBI:49883"/>
        <note>4Fe-4S-S-AdoMet</note>
    </ligand>
</feature>
<feature type="binding site" evidence="8">
    <location>
        <position position="44"/>
    </location>
    <ligand>
        <name>[4Fe-4S] cluster</name>
        <dbReference type="ChEBI" id="CHEBI:49883"/>
        <note>4Fe-4S-S-AdoMet</note>
    </ligand>
</feature>
<dbReference type="PANTHER" id="PTHR42836:SF1">
    <property type="entry name" value="7-CARBOXY-7-DEAZAGUANINE SYNTHASE"/>
    <property type="match status" value="1"/>
</dbReference>
<dbReference type="GO" id="GO:0000287">
    <property type="term" value="F:magnesium ion binding"/>
    <property type="evidence" value="ECO:0007669"/>
    <property type="project" value="UniProtKB-UniRule"/>
</dbReference>
<feature type="binding site" evidence="8">
    <location>
        <position position="86"/>
    </location>
    <ligand>
        <name>S-adenosyl-L-methionine</name>
        <dbReference type="ChEBI" id="CHEBI:59789"/>
    </ligand>
</feature>
<dbReference type="Proteomes" id="UP000184147">
    <property type="component" value="Unassembled WGS sequence"/>
</dbReference>
<dbReference type="STRING" id="1124188.SAMN05444377_107146"/>
<evidence type="ECO:0000313" key="11">
    <source>
        <dbReference type="Proteomes" id="UP000184147"/>
    </source>
</evidence>
<evidence type="ECO:0000256" key="8">
    <source>
        <dbReference type="HAMAP-Rule" id="MF_00917"/>
    </source>
</evidence>
<keyword evidence="5 8" id="KW-0408">Iron</keyword>
<dbReference type="HAMAP" id="MF_00917">
    <property type="entry name" value="QueE"/>
    <property type="match status" value="1"/>
</dbReference>
<dbReference type="PANTHER" id="PTHR42836">
    <property type="entry name" value="7-CARBOXY-7-DEAZAGUANINE SYNTHASE"/>
    <property type="match status" value="1"/>
</dbReference>
<dbReference type="Pfam" id="PF04055">
    <property type="entry name" value="Radical_SAM"/>
    <property type="match status" value="1"/>
</dbReference>
<dbReference type="GO" id="GO:0016840">
    <property type="term" value="F:carbon-nitrogen lyase activity"/>
    <property type="evidence" value="ECO:0007669"/>
    <property type="project" value="UniProtKB-UniRule"/>
</dbReference>
<feature type="domain" description="Radical SAM core" evidence="9">
    <location>
        <begin position="31"/>
        <end position="210"/>
    </location>
</feature>
<comment type="cofactor">
    <cofactor evidence="8">
        <name>S-adenosyl-L-methionine</name>
        <dbReference type="ChEBI" id="CHEBI:59789"/>
    </cofactor>
    <text evidence="8">Binds 1 S-adenosyl-L-methionine per subunit.</text>
</comment>
<evidence type="ECO:0000256" key="4">
    <source>
        <dbReference type="ARBA" id="ARBA00022842"/>
    </source>
</evidence>
<gene>
    <name evidence="8" type="primary">queE</name>
    <name evidence="10" type="ORF">SAMN05444377_107146</name>
</gene>
<dbReference type="InterPro" id="IPR013785">
    <property type="entry name" value="Aldolase_TIM"/>
</dbReference>
<name>A0A1M5B606_9FLAO</name>
<keyword evidence="11" id="KW-1185">Reference proteome</keyword>
<comment type="cofactor">
    <cofactor evidence="8">
        <name>Mg(2+)</name>
        <dbReference type="ChEBI" id="CHEBI:18420"/>
    </cofactor>
</comment>
<evidence type="ECO:0000313" key="10">
    <source>
        <dbReference type="EMBL" id="SHF37981.1"/>
    </source>
</evidence>
<keyword evidence="4 8" id="KW-0460">Magnesium</keyword>
<dbReference type="PROSITE" id="PS51918">
    <property type="entry name" value="RADICAL_SAM"/>
    <property type="match status" value="1"/>
</dbReference>
<keyword evidence="6 8" id="KW-0411">Iron-sulfur</keyword>
<evidence type="ECO:0000256" key="2">
    <source>
        <dbReference type="ARBA" id="ARBA00022691"/>
    </source>
</evidence>
<evidence type="ECO:0000256" key="5">
    <source>
        <dbReference type="ARBA" id="ARBA00023004"/>
    </source>
</evidence>
<dbReference type="GO" id="GO:1904047">
    <property type="term" value="F:S-adenosyl-L-methionine binding"/>
    <property type="evidence" value="ECO:0007669"/>
    <property type="project" value="UniProtKB-UniRule"/>
</dbReference>
<evidence type="ECO:0000256" key="7">
    <source>
        <dbReference type="ARBA" id="ARBA00023239"/>
    </source>
</evidence>
<dbReference type="SFLD" id="SFLDS00029">
    <property type="entry name" value="Radical_SAM"/>
    <property type="match status" value="1"/>
</dbReference>